<keyword evidence="1 2" id="KW-0963">Cytoplasm</keyword>
<comment type="subcellular location">
    <subcellularLocation>
        <location evidence="1 2">Cytoplasm</location>
    </subcellularLocation>
</comment>
<dbReference type="InterPro" id="IPR006464">
    <property type="entry name" value="AcTrfase_RimI/Ard1"/>
</dbReference>
<evidence type="ECO:0000313" key="5">
    <source>
        <dbReference type="Proteomes" id="UP001479520"/>
    </source>
</evidence>
<feature type="binding site" evidence="1">
    <location>
        <begin position="77"/>
        <end position="79"/>
    </location>
    <ligand>
        <name>acetyl-CoA</name>
        <dbReference type="ChEBI" id="CHEBI:57288"/>
    </ligand>
</feature>
<feature type="active site" description="Proton donor" evidence="1">
    <location>
        <position position="123"/>
    </location>
</feature>
<dbReference type="GO" id="GO:0008999">
    <property type="term" value="F:protein-N-terminal-alanine acetyltransferase activity"/>
    <property type="evidence" value="ECO:0007669"/>
    <property type="project" value="UniProtKB-EC"/>
</dbReference>
<comment type="catalytic activity">
    <reaction evidence="1 2">
        <text>N-terminal L-alanyl-[ribosomal protein bS18] + acetyl-CoA = N-terminal N(alpha)-acetyl-L-alanyl-[ribosomal protein bS18] + CoA + H(+)</text>
        <dbReference type="Rhea" id="RHEA:43756"/>
        <dbReference type="Rhea" id="RHEA-COMP:10676"/>
        <dbReference type="Rhea" id="RHEA-COMP:10677"/>
        <dbReference type="ChEBI" id="CHEBI:15378"/>
        <dbReference type="ChEBI" id="CHEBI:57287"/>
        <dbReference type="ChEBI" id="CHEBI:57288"/>
        <dbReference type="ChEBI" id="CHEBI:64718"/>
        <dbReference type="ChEBI" id="CHEBI:83683"/>
        <dbReference type="EC" id="2.3.1.266"/>
    </reaction>
</comment>
<feature type="active site" description="Proton acceptor" evidence="1">
    <location>
        <position position="111"/>
    </location>
</feature>
<dbReference type="PANTHER" id="PTHR43617:SF35">
    <property type="entry name" value="[RIBOSOMAL PROTEIN BS18]-ALANINE N-ACETYLTRANSFERASE"/>
    <property type="match status" value="1"/>
</dbReference>
<dbReference type="PANTHER" id="PTHR43617">
    <property type="entry name" value="L-AMINO ACID N-ACETYLTRANSFERASE"/>
    <property type="match status" value="1"/>
</dbReference>
<keyword evidence="1 4" id="KW-0012">Acyltransferase</keyword>
<evidence type="ECO:0000259" key="3">
    <source>
        <dbReference type="PROSITE" id="PS51186"/>
    </source>
</evidence>
<keyword evidence="4" id="KW-0687">Ribonucleoprotein</keyword>
<feature type="domain" description="N-acetyltransferase" evidence="3">
    <location>
        <begin position="10"/>
        <end position="155"/>
    </location>
</feature>
<dbReference type="SUPFAM" id="SSF55729">
    <property type="entry name" value="Acyl-CoA N-acyltransferases (Nat)"/>
    <property type="match status" value="1"/>
</dbReference>
<comment type="function">
    <text evidence="1 2">Acetylates the N-terminal alanine of ribosomal protein bS18.</text>
</comment>
<comment type="caution">
    <text evidence="1">Lacks conserved residue(s) required for the propagation of feature annotation.</text>
</comment>
<evidence type="ECO:0000256" key="2">
    <source>
        <dbReference type="RuleBase" id="RU363094"/>
    </source>
</evidence>
<dbReference type="CDD" id="cd04301">
    <property type="entry name" value="NAT_SF"/>
    <property type="match status" value="1"/>
</dbReference>
<dbReference type="InterPro" id="IPR016181">
    <property type="entry name" value="Acyl_CoA_acyltransferase"/>
</dbReference>
<dbReference type="Proteomes" id="UP001479520">
    <property type="component" value="Chromosome"/>
</dbReference>
<keyword evidence="4" id="KW-0689">Ribosomal protein</keyword>
<dbReference type="GO" id="GO:0005840">
    <property type="term" value="C:ribosome"/>
    <property type="evidence" value="ECO:0007669"/>
    <property type="project" value="UniProtKB-KW"/>
</dbReference>
<keyword evidence="5" id="KW-1185">Reference proteome</keyword>
<evidence type="ECO:0000256" key="1">
    <source>
        <dbReference type="HAMAP-Rule" id="MF_02210"/>
    </source>
</evidence>
<dbReference type="NCBIfam" id="TIGR01575">
    <property type="entry name" value="rimI"/>
    <property type="match status" value="1"/>
</dbReference>
<dbReference type="InterPro" id="IPR050276">
    <property type="entry name" value="MshD_Acetyltransferase"/>
</dbReference>
<dbReference type="Pfam" id="PF00583">
    <property type="entry name" value="Acetyltransf_1"/>
    <property type="match status" value="1"/>
</dbReference>
<dbReference type="HAMAP" id="MF_02210">
    <property type="entry name" value="RimI"/>
    <property type="match status" value="1"/>
</dbReference>
<dbReference type="Gene3D" id="3.40.630.30">
    <property type="match status" value="1"/>
</dbReference>
<dbReference type="InterPro" id="IPR043690">
    <property type="entry name" value="RimI"/>
</dbReference>
<keyword evidence="1 4" id="KW-0808">Transferase</keyword>
<dbReference type="EMBL" id="CP151406">
    <property type="protein sequence ID" value="WZJ20373.1"/>
    <property type="molecule type" value="Genomic_DNA"/>
</dbReference>
<gene>
    <name evidence="1 4" type="primary">rimI</name>
    <name evidence="4" type="ORF">AADV58_10440</name>
</gene>
<evidence type="ECO:0000313" key="4">
    <source>
        <dbReference type="EMBL" id="WZJ20373.1"/>
    </source>
</evidence>
<protein>
    <recommendedName>
        <fullName evidence="1 2">[Ribosomal protein bS18]-alanine N-acetyltransferase</fullName>
        <ecNumber evidence="1 2">2.3.1.266</ecNumber>
    </recommendedName>
</protein>
<sequence>MNHPLPLLTVEYFPMAESDLDAVAALEASLQVFPWTRGNFADSLHAGYSAWVARLGGELIGFSVVMRVLDEAHLLNIGVAGKYQGQGYGARLLRNAMDAARMAGTHRMFLEVRPSNARAVELYRHFGFQQLGVRREYYPATIGREDALVFEKELA</sequence>
<dbReference type="InterPro" id="IPR000182">
    <property type="entry name" value="GNAT_dom"/>
</dbReference>
<dbReference type="RefSeq" id="WP_341743136.1">
    <property type="nucleotide sequence ID" value="NZ_CALFBA010000183.1"/>
</dbReference>
<proteinExistence type="inferred from homology"/>
<dbReference type="PROSITE" id="PS51186">
    <property type="entry name" value="GNAT"/>
    <property type="match status" value="1"/>
</dbReference>
<accession>A0ABZ2XDC3</accession>
<dbReference type="EC" id="2.3.1.266" evidence="1 2"/>
<name>A0ABZ2XDC3_9RHOO</name>
<comment type="similarity">
    <text evidence="1 2">Belongs to the acetyltransferase family. RimI subfamily.</text>
</comment>
<feature type="binding site" evidence="1">
    <location>
        <position position="116"/>
    </location>
    <ligand>
        <name>acetyl-CoA</name>
        <dbReference type="ChEBI" id="CHEBI:57288"/>
    </ligand>
</feature>
<organism evidence="4 5">
    <name type="scientific">Azonexus hydrophilus</name>
    <dbReference type="NCBI Taxonomy" id="418702"/>
    <lineage>
        <taxon>Bacteria</taxon>
        <taxon>Pseudomonadati</taxon>
        <taxon>Pseudomonadota</taxon>
        <taxon>Betaproteobacteria</taxon>
        <taxon>Rhodocyclales</taxon>
        <taxon>Azonexaceae</taxon>
        <taxon>Azonexus</taxon>
    </lineage>
</organism>
<reference evidence="4 5" key="1">
    <citation type="submission" date="2024-04" db="EMBL/GenBank/DDBJ databases">
        <title>Dissimilatory iodate-reducing microorganisms contribute to the enrichment of iodine in groundwater.</title>
        <authorList>
            <person name="Jiang Z."/>
        </authorList>
    </citation>
    <scope>NUCLEOTIDE SEQUENCE [LARGE SCALE GENOMIC DNA]</scope>
    <source>
        <strain evidence="4 5">NCP973</strain>
    </source>
</reference>